<accession>Q4A057</accession>
<protein>
    <submittedName>
        <fullName evidence="1">Uncharacterized protein</fullName>
    </submittedName>
</protein>
<dbReference type="EMBL" id="AP008934">
    <property type="protein sequence ID" value="BAE17561.1"/>
    <property type="molecule type" value="Genomic_DNA"/>
</dbReference>
<dbReference type="GeneID" id="3616281"/>
<evidence type="ECO:0000313" key="1">
    <source>
        <dbReference type="EMBL" id="BAE17561.1"/>
    </source>
</evidence>
<dbReference type="eggNOG" id="COG2207">
    <property type="taxonomic scope" value="Bacteria"/>
</dbReference>
<dbReference type="Proteomes" id="UP000006371">
    <property type="component" value="Chromosome"/>
</dbReference>
<name>Q4A057_STAS1</name>
<gene>
    <name evidence="1" type="ordered locus">SSP0416</name>
</gene>
<organism evidence="1 2">
    <name type="scientific">Staphylococcus saprophyticus subsp. saprophyticus (strain ATCC 15305 / DSM 20229 / NCIMB 8711 / NCTC 7292 / S-41)</name>
    <dbReference type="NCBI Taxonomy" id="342451"/>
    <lineage>
        <taxon>Bacteria</taxon>
        <taxon>Bacillati</taxon>
        <taxon>Bacillota</taxon>
        <taxon>Bacilli</taxon>
        <taxon>Bacillales</taxon>
        <taxon>Staphylococcaceae</taxon>
        <taxon>Staphylococcus</taxon>
    </lineage>
</organism>
<sequence>MDDLKGISNHIKSPFTNTSRKQFKDELKHFIVNMGSNKIYHYTNVFDVNFLIFKFKKYKQIYIIGPYMEQRPNERRCNELLQQANIKISKLSILKQYLLRIPLCHHVKAQKMCRLAIRFLKKRNIVYETEKIDFHFHSSTASLAESKTQIDYTLREIEQRYNLENQLLTAVENGNVDEALDILNRMNLSVSGLRRGKDDILNEQYKAF</sequence>
<dbReference type="KEGG" id="ssp:SSP0416"/>
<evidence type="ECO:0000313" key="2">
    <source>
        <dbReference type="Proteomes" id="UP000006371"/>
    </source>
</evidence>
<dbReference type="AlphaFoldDB" id="Q4A057"/>
<keyword evidence="2" id="KW-1185">Reference proteome</keyword>
<dbReference type="RefSeq" id="WP_011302388.1">
    <property type="nucleotide sequence ID" value="NC_007350.1"/>
</dbReference>
<proteinExistence type="predicted"/>
<reference evidence="1 2" key="1">
    <citation type="journal article" date="2005" name="Proc. Natl. Acad. Sci. U.S.A.">
        <title>Whole genome sequence of Staphylococcus saprophyticus reveals the pathogenesis of uncomplicated urinary tract infection.</title>
        <authorList>
            <person name="Kuroda M."/>
            <person name="Yamashita A."/>
            <person name="Hirakawa H."/>
            <person name="Kumano M."/>
            <person name="Morikawa K."/>
            <person name="Higashide M."/>
            <person name="Maruyama A."/>
            <person name="Inose Y."/>
            <person name="Matoba K."/>
            <person name="Toh H."/>
            <person name="Kuhara S."/>
            <person name="Hattori M."/>
            <person name="Ohta T."/>
        </authorList>
    </citation>
    <scope>NUCLEOTIDE SEQUENCE [LARGE SCALE GENOMIC DNA]</scope>
    <source>
        <strain evidence="2">ATCC 15305 / DSM 20229 / NCIMB 8711 / NCTC 7292 / S-41</strain>
    </source>
</reference>
<dbReference type="HOGENOM" id="CLU_1320251_0_0_9"/>